<feature type="compositionally biased region" description="Basic and acidic residues" evidence="1">
    <location>
        <begin position="40"/>
        <end position="50"/>
    </location>
</feature>
<sequence length="56" mass="6575">MSVVGHTLQKTQSSVTKQALEWNPQEKRKMVCTKQTRRQSPREKLKDARSFQESIE</sequence>
<organism evidence="2">
    <name type="scientific">Arion vulgaris</name>
    <dbReference type="NCBI Taxonomy" id="1028688"/>
    <lineage>
        <taxon>Eukaryota</taxon>
        <taxon>Metazoa</taxon>
        <taxon>Spiralia</taxon>
        <taxon>Lophotrochozoa</taxon>
        <taxon>Mollusca</taxon>
        <taxon>Gastropoda</taxon>
        <taxon>Heterobranchia</taxon>
        <taxon>Euthyneura</taxon>
        <taxon>Panpulmonata</taxon>
        <taxon>Eupulmonata</taxon>
        <taxon>Stylommatophora</taxon>
        <taxon>Helicina</taxon>
        <taxon>Arionoidea</taxon>
        <taxon>Arionidae</taxon>
        <taxon>Arion</taxon>
    </lineage>
</organism>
<gene>
    <name evidence="2" type="primary">ORF17558</name>
</gene>
<evidence type="ECO:0000313" key="2">
    <source>
        <dbReference type="EMBL" id="CEK52649.1"/>
    </source>
</evidence>
<dbReference type="EMBL" id="HACG01005784">
    <property type="protein sequence ID" value="CEK52649.1"/>
    <property type="molecule type" value="Transcribed_RNA"/>
</dbReference>
<name>A0A0B6Y900_9EUPU</name>
<protein>
    <submittedName>
        <fullName evidence="2">Uncharacterized protein</fullName>
    </submittedName>
</protein>
<proteinExistence type="predicted"/>
<feature type="region of interest" description="Disordered" evidence="1">
    <location>
        <begin position="1"/>
        <end position="56"/>
    </location>
</feature>
<dbReference type="AlphaFoldDB" id="A0A0B6Y900"/>
<evidence type="ECO:0000256" key="1">
    <source>
        <dbReference type="SAM" id="MobiDB-lite"/>
    </source>
</evidence>
<feature type="compositionally biased region" description="Polar residues" evidence="1">
    <location>
        <begin position="8"/>
        <end position="17"/>
    </location>
</feature>
<reference evidence="2" key="1">
    <citation type="submission" date="2014-12" db="EMBL/GenBank/DDBJ databases">
        <title>Insight into the proteome of Arion vulgaris.</title>
        <authorList>
            <person name="Aradska J."/>
            <person name="Bulat T."/>
            <person name="Smidak R."/>
            <person name="Sarate P."/>
            <person name="Gangsoo J."/>
            <person name="Sialana F."/>
            <person name="Bilban M."/>
            <person name="Lubec G."/>
        </authorList>
    </citation>
    <scope>NUCLEOTIDE SEQUENCE</scope>
    <source>
        <tissue evidence="2">Skin</tissue>
    </source>
</reference>
<accession>A0A0B6Y900</accession>